<protein>
    <submittedName>
        <fullName evidence="1">Uncharacterized protein</fullName>
    </submittedName>
</protein>
<accession>A0A8E5HUA6</accession>
<dbReference type="Proteomes" id="UP000027002">
    <property type="component" value="Chromosome 4"/>
</dbReference>
<dbReference type="RefSeq" id="XP_042999382.1">
    <property type="nucleotide sequence ID" value="XM_043143449.1"/>
</dbReference>
<dbReference type="AlphaFoldDB" id="A0A8E5HUA6"/>
<reference evidence="1" key="1">
    <citation type="submission" date="2020-03" db="EMBL/GenBank/DDBJ databases">
        <title>A mixture of massive structural variations and highly conserved coding sequences in Ustilaginoidea virens genome.</title>
        <authorList>
            <person name="Zhang K."/>
            <person name="Zhao Z."/>
            <person name="Zhang Z."/>
            <person name="Li Y."/>
            <person name="Hsiang T."/>
            <person name="Sun W."/>
        </authorList>
    </citation>
    <scope>NUCLEOTIDE SEQUENCE</scope>
    <source>
        <strain evidence="1">UV-8b</strain>
    </source>
</reference>
<evidence type="ECO:0000313" key="1">
    <source>
        <dbReference type="EMBL" id="QUC21709.1"/>
    </source>
</evidence>
<dbReference type="GeneID" id="66066729"/>
<keyword evidence="2" id="KW-1185">Reference proteome</keyword>
<evidence type="ECO:0000313" key="2">
    <source>
        <dbReference type="Proteomes" id="UP000027002"/>
    </source>
</evidence>
<organism evidence="1 2">
    <name type="scientific">Ustilaginoidea virens</name>
    <name type="common">Rice false smut fungus</name>
    <name type="synonym">Villosiclava virens</name>
    <dbReference type="NCBI Taxonomy" id="1159556"/>
    <lineage>
        <taxon>Eukaryota</taxon>
        <taxon>Fungi</taxon>
        <taxon>Dikarya</taxon>
        <taxon>Ascomycota</taxon>
        <taxon>Pezizomycotina</taxon>
        <taxon>Sordariomycetes</taxon>
        <taxon>Hypocreomycetidae</taxon>
        <taxon>Hypocreales</taxon>
        <taxon>Clavicipitaceae</taxon>
        <taxon>Ustilaginoidea</taxon>
    </lineage>
</organism>
<dbReference type="EMBL" id="CP072756">
    <property type="protein sequence ID" value="QUC21709.1"/>
    <property type="molecule type" value="Genomic_DNA"/>
</dbReference>
<gene>
    <name evidence="1" type="ORF">UV8b_05952</name>
</gene>
<sequence length="229" mass="25749">MYISIPCTLAKITFRSPGRAGCDNPPPPFWRTCTPLNRVDLGDSPFTTPTRRRCPHPIDIIPNTRYLSTIPDGQTPQTLGERNSFDTPLSIYTPCDGERPSAFAHSLKKDTRLAFTLLVMEEKKIPAQHLHSLRWKSKRYPLQHLHIYTLLVMGKKKKKRYPAFIDTPCDGTRKKHRIDISLLTESIYDFSETDMASGFTGSIGVCTARLVEHGMELGRLGLGCGDAFA</sequence>
<dbReference type="KEGG" id="uvi:66066729"/>
<proteinExistence type="predicted"/>
<name>A0A8E5HUA6_USTVR</name>